<evidence type="ECO:0000313" key="1">
    <source>
        <dbReference type="EMBL" id="MBB6036920.1"/>
    </source>
</evidence>
<dbReference type="Proteomes" id="UP000548476">
    <property type="component" value="Unassembled WGS sequence"/>
</dbReference>
<dbReference type="RefSeq" id="WP_184789751.1">
    <property type="nucleotide sequence ID" value="NZ_BONT01000056.1"/>
</dbReference>
<dbReference type="AlphaFoldDB" id="A0A841FY76"/>
<keyword evidence="2" id="KW-1185">Reference proteome</keyword>
<name>A0A841FY76_9ACTN</name>
<protein>
    <submittedName>
        <fullName evidence="1">Uncharacterized protein</fullName>
    </submittedName>
</protein>
<organism evidence="1 2">
    <name type="scientific">Phytomonospora endophytica</name>
    <dbReference type="NCBI Taxonomy" id="714109"/>
    <lineage>
        <taxon>Bacteria</taxon>
        <taxon>Bacillati</taxon>
        <taxon>Actinomycetota</taxon>
        <taxon>Actinomycetes</taxon>
        <taxon>Micromonosporales</taxon>
        <taxon>Micromonosporaceae</taxon>
        <taxon>Phytomonospora</taxon>
    </lineage>
</organism>
<reference evidence="1 2" key="1">
    <citation type="submission" date="2020-08" db="EMBL/GenBank/DDBJ databases">
        <title>Genomic Encyclopedia of Type Strains, Phase IV (KMG-IV): sequencing the most valuable type-strain genomes for metagenomic binning, comparative biology and taxonomic classification.</title>
        <authorList>
            <person name="Goeker M."/>
        </authorList>
    </citation>
    <scope>NUCLEOTIDE SEQUENCE [LARGE SCALE GENOMIC DNA]</scope>
    <source>
        <strain evidence="1 2">YIM 65646</strain>
    </source>
</reference>
<evidence type="ECO:0000313" key="2">
    <source>
        <dbReference type="Proteomes" id="UP000548476"/>
    </source>
</evidence>
<gene>
    <name evidence="1" type="ORF">HNR73_004793</name>
</gene>
<comment type="caution">
    <text evidence="1">The sequence shown here is derived from an EMBL/GenBank/DDBJ whole genome shotgun (WGS) entry which is preliminary data.</text>
</comment>
<proteinExistence type="predicted"/>
<dbReference type="EMBL" id="JACHGT010000010">
    <property type="protein sequence ID" value="MBB6036920.1"/>
    <property type="molecule type" value="Genomic_DNA"/>
</dbReference>
<sequence length="84" mass="9406">MDDIGDVRRAIEHAVESLPDRLLDASRDRIEEVRSRMLAIFGQSVNQHGESAVGRLDRAITHLDEAGSAFALVRECRDGYLSRL</sequence>
<accession>A0A841FY76</accession>